<sequence length="228" mass="25603">MKTSNLLLLSLLAFVLLSMVGANLSLKQQFDAIDWSNPYRGYTRDSLRAFKYLKITGIPSRYVAIESGETFELWKANKENQQFTLGWELHGDTLVVVQKEEPSDFSYNSESIFEWSPDAYIKVPDIQGIYSSSRLRITALKGPSLDVFQEGNKMLFNRNALDSLRILGTSNSLLTVDSTNQIGVASIQMRNTSSLTIGKNAVKTLHLQADSTTQIRVPGYLLRNKVNL</sequence>
<protein>
    <submittedName>
        <fullName evidence="1">Uncharacterized protein</fullName>
    </submittedName>
</protein>
<comment type="caution">
    <text evidence="1">The sequence shown here is derived from an EMBL/GenBank/DDBJ whole genome shotgun (WGS) entry which is preliminary data.</text>
</comment>
<dbReference type="OrthoDB" id="952674at2"/>
<organism evidence="1 2">
    <name type="scientific">Arundinibacter roseus</name>
    <dbReference type="NCBI Taxonomy" id="2070510"/>
    <lineage>
        <taxon>Bacteria</taxon>
        <taxon>Pseudomonadati</taxon>
        <taxon>Bacteroidota</taxon>
        <taxon>Cytophagia</taxon>
        <taxon>Cytophagales</taxon>
        <taxon>Spirosomataceae</taxon>
        <taxon>Arundinibacter</taxon>
    </lineage>
</organism>
<evidence type="ECO:0000313" key="2">
    <source>
        <dbReference type="Proteomes" id="UP000295706"/>
    </source>
</evidence>
<proteinExistence type="predicted"/>
<dbReference type="EMBL" id="SMJU01000001">
    <property type="protein sequence ID" value="TDB69060.1"/>
    <property type="molecule type" value="Genomic_DNA"/>
</dbReference>
<name>A0A4R4KL52_9BACT</name>
<dbReference type="RefSeq" id="WP_132113780.1">
    <property type="nucleotide sequence ID" value="NZ_SMJU01000001.1"/>
</dbReference>
<evidence type="ECO:0000313" key="1">
    <source>
        <dbReference type="EMBL" id="TDB69060.1"/>
    </source>
</evidence>
<gene>
    <name evidence="1" type="ORF">EZE20_01625</name>
</gene>
<accession>A0A4R4KL52</accession>
<keyword evidence="2" id="KW-1185">Reference proteome</keyword>
<reference evidence="1 2" key="1">
    <citation type="submission" date="2019-02" db="EMBL/GenBank/DDBJ databases">
        <title>Arundinibacter roseus gen. nov., sp. nov., a new member of the family Cytophagaceae.</title>
        <authorList>
            <person name="Szuroczki S."/>
            <person name="Khayer B."/>
            <person name="Sproer C."/>
            <person name="Toumi M."/>
            <person name="Szabo A."/>
            <person name="Felfoldi T."/>
            <person name="Schumann P."/>
            <person name="Toth E."/>
        </authorList>
    </citation>
    <scope>NUCLEOTIDE SEQUENCE [LARGE SCALE GENOMIC DNA]</scope>
    <source>
        <strain evidence="1 2">DMA-k-7a</strain>
    </source>
</reference>
<dbReference type="AlphaFoldDB" id="A0A4R4KL52"/>
<dbReference type="Proteomes" id="UP000295706">
    <property type="component" value="Unassembled WGS sequence"/>
</dbReference>